<dbReference type="PROSITE" id="PS00086">
    <property type="entry name" value="CYTOCHROME_P450"/>
    <property type="match status" value="1"/>
</dbReference>
<evidence type="ECO:0000313" key="9">
    <source>
        <dbReference type="Proteomes" id="UP001363622"/>
    </source>
</evidence>
<dbReference type="PRINTS" id="PR00463">
    <property type="entry name" value="EP450I"/>
</dbReference>
<dbReference type="PRINTS" id="PR00385">
    <property type="entry name" value="P450"/>
</dbReference>
<comment type="similarity">
    <text evidence="2 7">Belongs to the cytochrome P450 family.</text>
</comment>
<keyword evidence="3 7" id="KW-0479">Metal-binding</keyword>
<keyword evidence="9" id="KW-1185">Reference proteome</keyword>
<evidence type="ECO:0000313" key="8">
    <source>
        <dbReference type="EMBL" id="KAK7512348.1"/>
    </source>
</evidence>
<evidence type="ECO:0000256" key="6">
    <source>
        <dbReference type="ARBA" id="ARBA00023033"/>
    </source>
</evidence>
<evidence type="ECO:0000256" key="1">
    <source>
        <dbReference type="ARBA" id="ARBA00001971"/>
    </source>
</evidence>
<sequence length="520" mass="58654">MELFINIPFPTLLLTSAAIALTWVAWRAVYNIYFHPLARFPGPKLAAATRYWKAWVECFQAKSFVHELEKLHARYGKVVRVGPNEGTSLHANALSQLHFCEPSAYHDIYNSRNRWDKDPFLYRSFTQDESSFGYLDYRTAKQRRDILGMSFSPSAVSQCEELLVDKIGELCFALEACREVKKSVDLSLAYRCMTLDVVMYFCFGTSVHALKAPEFRSPFLIAVEASTPLGLRFKHFPLYKALLLAVAPTLSKFSSDPIMSGMVELNALFRSQVRNVMNDRKRTLERLPHGSTIYHRLMDPAVYPSGEAPPGEKSLWEEAQTLLYGGSETVGYALMVGTFHLLRNPEKLQTLMDELGTAWSAGDGAPGLKELEKLPYLDAVIKEALRLSHGVVAGLPRVVPQEGATISGSRIPGGTVVSMGSYFVHRNADIFPSPQSFRPERWLEEVGLEHWLVPFSRGPRMCLGVNLGWAELRLTFAHAIRRFGNDMKLTASSPSELKFRDMFMPRYLGERVKVEISPKK</sequence>
<dbReference type="InterPro" id="IPR001128">
    <property type="entry name" value="Cyt_P450"/>
</dbReference>
<evidence type="ECO:0000256" key="2">
    <source>
        <dbReference type="ARBA" id="ARBA00010617"/>
    </source>
</evidence>
<keyword evidence="5 7" id="KW-0408">Iron</keyword>
<dbReference type="SUPFAM" id="SSF48264">
    <property type="entry name" value="Cytochrome P450"/>
    <property type="match status" value="1"/>
</dbReference>
<proteinExistence type="inferred from homology"/>
<dbReference type="InterPro" id="IPR050121">
    <property type="entry name" value="Cytochrome_P450_monoxygenase"/>
</dbReference>
<reference evidence="8 9" key="1">
    <citation type="submission" date="2024-04" db="EMBL/GenBank/DDBJ databases">
        <title>Phyllosticta paracitricarpa is synonymous to the EU quarantine fungus P. citricarpa based on phylogenomic analyses.</title>
        <authorList>
            <consortium name="Lawrence Berkeley National Laboratory"/>
            <person name="Van Ingen-Buijs V.A."/>
            <person name="Van Westerhoven A.C."/>
            <person name="Haridas S."/>
            <person name="Skiadas P."/>
            <person name="Martin F."/>
            <person name="Groenewald J.Z."/>
            <person name="Crous P.W."/>
            <person name="Seidl M.F."/>
        </authorList>
    </citation>
    <scope>NUCLEOTIDE SEQUENCE [LARGE SCALE GENOMIC DNA]</scope>
    <source>
        <strain evidence="8 9">CBS 123371</strain>
    </source>
</reference>
<dbReference type="Proteomes" id="UP001363622">
    <property type="component" value="Unassembled WGS sequence"/>
</dbReference>
<dbReference type="InterPro" id="IPR036396">
    <property type="entry name" value="Cyt_P450_sf"/>
</dbReference>
<evidence type="ECO:0000256" key="3">
    <source>
        <dbReference type="ARBA" id="ARBA00022723"/>
    </source>
</evidence>
<evidence type="ECO:0000256" key="5">
    <source>
        <dbReference type="ARBA" id="ARBA00023004"/>
    </source>
</evidence>
<dbReference type="InterPro" id="IPR017972">
    <property type="entry name" value="Cyt_P450_CS"/>
</dbReference>
<organism evidence="8 9">
    <name type="scientific">Phyllosticta citriasiana</name>
    <dbReference type="NCBI Taxonomy" id="595635"/>
    <lineage>
        <taxon>Eukaryota</taxon>
        <taxon>Fungi</taxon>
        <taxon>Dikarya</taxon>
        <taxon>Ascomycota</taxon>
        <taxon>Pezizomycotina</taxon>
        <taxon>Dothideomycetes</taxon>
        <taxon>Dothideomycetes incertae sedis</taxon>
        <taxon>Botryosphaeriales</taxon>
        <taxon>Phyllostictaceae</taxon>
        <taxon>Phyllosticta</taxon>
    </lineage>
</organism>
<protein>
    <submittedName>
        <fullName evidence="8">Cytochrome P450 monooxygenase-like protein</fullName>
    </submittedName>
</protein>
<dbReference type="Gene3D" id="1.10.630.10">
    <property type="entry name" value="Cytochrome P450"/>
    <property type="match status" value="1"/>
</dbReference>
<gene>
    <name evidence="8" type="ORF">IWZ03DRAFT_335310</name>
</gene>
<dbReference type="InterPro" id="IPR002401">
    <property type="entry name" value="Cyt_P450_E_grp-I"/>
</dbReference>
<keyword evidence="4 7" id="KW-0560">Oxidoreductase</keyword>
<comment type="caution">
    <text evidence="8">The sequence shown here is derived from an EMBL/GenBank/DDBJ whole genome shotgun (WGS) entry which is preliminary data.</text>
</comment>
<dbReference type="CDD" id="cd11062">
    <property type="entry name" value="CYP58-like"/>
    <property type="match status" value="1"/>
</dbReference>
<evidence type="ECO:0000256" key="7">
    <source>
        <dbReference type="RuleBase" id="RU000461"/>
    </source>
</evidence>
<name>A0ABR1KFD9_9PEZI</name>
<keyword evidence="6 7" id="KW-0503">Monooxygenase</keyword>
<comment type="cofactor">
    <cofactor evidence="1">
        <name>heme</name>
        <dbReference type="ChEBI" id="CHEBI:30413"/>
    </cofactor>
</comment>
<evidence type="ECO:0000256" key="4">
    <source>
        <dbReference type="ARBA" id="ARBA00023002"/>
    </source>
</evidence>
<dbReference type="PANTHER" id="PTHR24305">
    <property type="entry name" value="CYTOCHROME P450"/>
    <property type="match status" value="1"/>
</dbReference>
<dbReference type="Pfam" id="PF00067">
    <property type="entry name" value="p450"/>
    <property type="match status" value="1"/>
</dbReference>
<dbReference type="EMBL" id="JBBPHU010000011">
    <property type="protein sequence ID" value="KAK7512348.1"/>
    <property type="molecule type" value="Genomic_DNA"/>
</dbReference>
<accession>A0ABR1KFD9</accession>
<keyword evidence="7" id="KW-0349">Heme</keyword>
<dbReference type="PANTHER" id="PTHR24305:SF157">
    <property type="entry name" value="N-ACETYLTRYPTOPHAN 6-HYDROXYLASE IVOC-RELATED"/>
    <property type="match status" value="1"/>
</dbReference>